<evidence type="ECO:0000313" key="2">
    <source>
        <dbReference type="Proteomes" id="UP000027382"/>
    </source>
</evidence>
<reference evidence="1" key="1">
    <citation type="journal article" date="2014" name="Virology">
        <title>The odd one out: Bacillus ACT bacteriophage CP-51 exhibits unusual properties compared to related Spounavirinae W.Ph. and Bastille.</title>
        <authorList>
            <person name="Klumpp J."/>
            <person name="Schmuki M."/>
            <person name="Sozhamannan S."/>
            <person name="Beyer W."/>
            <person name="Fouts D.E."/>
            <person name="Bernbach V."/>
            <person name="Calendar R."/>
            <person name="Loessner M.J."/>
        </authorList>
    </citation>
    <scope>NUCLEOTIDE SEQUENCE [LARGE SCALE GENOMIC DNA]</scope>
</reference>
<dbReference type="OrthoDB" id="35620at10239"/>
<organism evidence="1 2">
    <name type="scientific">Bacillus phage CP-51</name>
    <dbReference type="NCBI Taxonomy" id="1391188"/>
    <lineage>
        <taxon>Viruses</taxon>
        <taxon>Duplodnaviria</taxon>
        <taxon>Heunggongvirae</taxon>
        <taxon>Uroviricota</taxon>
        <taxon>Caudoviricetes</taxon>
        <taxon>Herelleviridae</taxon>
        <taxon>Spounavirinae</taxon>
        <taxon>Siminovitchvirus</taxon>
        <taxon>Siminovitchvirus CP51</taxon>
    </lineage>
</organism>
<dbReference type="GeneID" id="22277075"/>
<keyword evidence="2" id="KW-1185">Reference proteome</keyword>
<evidence type="ECO:0000313" key="1">
    <source>
        <dbReference type="EMBL" id="AID50567.1"/>
    </source>
</evidence>
<name>A0A068EQD1_9CAUD</name>
<sequence length="76" mass="8635">MTNVIEFTAKSNRKGVTSVPVQGDLFDQMLAKEVDQVLKATGLPDEQSAMKFISDFYRKYPALVELARSQENLLRR</sequence>
<proteinExistence type="predicted"/>
<protein>
    <submittedName>
        <fullName evidence="1">Uncharacterized protein</fullName>
    </submittedName>
</protein>
<dbReference type="KEGG" id="vg:22277075"/>
<dbReference type="RefSeq" id="YP_009099176.1">
    <property type="nucleotide sequence ID" value="NC_025423.1"/>
</dbReference>
<dbReference type="EMBL" id="KF554508">
    <property type="protein sequence ID" value="AID50567.1"/>
    <property type="molecule type" value="Genomic_DNA"/>
</dbReference>
<dbReference type="Proteomes" id="UP000027382">
    <property type="component" value="Segment"/>
</dbReference>
<accession>A0A068EQD1</accession>